<protein>
    <recommendedName>
        <fullName evidence="4">Tetratricopeptide repeat protein</fullName>
    </recommendedName>
</protein>
<evidence type="ECO:0000313" key="3">
    <source>
        <dbReference type="Proteomes" id="UP000031599"/>
    </source>
</evidence>
<dbReference type="InterPro" id="IPR011990">
    <property type="entry name" value="TPR-like_helical_dom_sf"/>
</dbReference>
<dbReference type="Gene3D" id="1.25.40.10">
    <property type="entry name" value="Tetratricopeptide repeat domain"/>
    <property type="match status" value="1"/>
</dbReference>
<reference evidence="2 3" key="1">
    <citation type="submission" date="2014-12" db="EMBL/GenBank/DDBJ databases">
        <title>Genome assembly of Enhygromyxa salina DSM 15201.</title>
        <authorList>
            <person name="Sharma G."/>
            <person name="Subramanian S."/>
        </authorList>
    </citation>
    <scope>NUCLEOTIDE SEQUENCE [LARGE SCALE GENOMIC DNA]</scope>
    <source>
        <strain evidence="2 3">DSM 15201</strain>
    </source>
</reference>
<comment type="caution">
    <text evidence="2">The sequence shown here is derived from an EMBL/GenBank/DDBJ whole genome shotgun (WGS) entry which is preliminary data.</text>
</comment>
<accession>A0A0C2D3C4</accession>
<dbReference type="InterPro" id="IPR011717">
    <property type="entry name" value="TPR-4"/>
</dbReference>
<feature type="repeat" description="TPR" evidence="1">
    <location>
        <begin position="202"/>
        <end position="235"/>
    </location>
</feature>
<keyword evidence="1" id="KW-0802">TPR repeat</keyword>
<dbReference type="EMBL" id="JMCC02000041">
    <property type="protein sequence ID" value="KIG16240.1"/>
    <property type="molecule type" value="Genomic_DNA"/>
</dbReference>
<dbReference type="RefSeq" id="WP_052550161.1">
    <property type="nucleotide sequence ID" value="NZ_JMCC02000041.1"/>
</dbReference>
<dbReference type="SMART" id="SM00028">
    <property type="entry name" value="TPR"/>
    <property type="match status" value="3"/>
</dbReference>
<sequence>MAYVRNHGNQIAIVHGERDPETRKVQQQVLFTICSRPEAQEVLGRGAGNWRLDYMLEQRYPQIRFDWDRIRAGIEERMDTLPDIYPYRAGEVLGQFRHDLCAFTRQLGHADPQCMYSASELLREHRIELEYLRDLIDWRLSVCDQEPDQFNGDNAFYWRRRLQPNDEPPEVIEMMAKLDAEGDLDRLEALARLFIDCYDNYAEGHIYLGVVAQRRGDVEAAVEHFERAIEQGRKLFPKRLAKQHYWSKHETRPYMRAMRSLAGALQQLSRYDEALEICERMERECGDVDAAETFRADIYLNMGRWSEARKAAERLVEIWPEHAYVAAFAALEQGDRDGALQWFLHGTLMLPRTGQILLGRRISRPQGSDEVRDHNLGVAAVESLADFLAKLSRSSRAFFKAILDTPTTQALLTEVDEVAQRWEEERRRGVRDAYDRMQELRSVAFSREIATQVRAEMRR</sequence>
<dbReference type="Pfam" id="PF07721">
    <property type="entry name" value="TPR_4"/>
    <property type="match status" value="1"/>
</dbReference>
<proteinExistence type="predicted"/>
<organism evidence="2 3">
    <name type="scientific">Enhygromyxa salina</name>
    <dbReference type="NCBI Taxonomy" id="215803"/>
    <lineage>
        <taxon>Bacteria</taxon>
        <taxon>Pseudomonadati</taxon>
        <taxon>Myxococcota</taxon>
        <taxon>Polyangia</taxon>
        <taxon>Nannocystales</taxon>
        <taxon>Nannocystaceae</taxon>
        <taxon>Enhygromyxa</taxon>
    </lineage>
</organism>
<dbReference type="InterPro" id="IPR019734">
    <property type="entry name" value="TPR_rpt"/>
</dbReference>
<dbReference type="Pfam" id="PF13432">
    <property type="entry name" value="TPR_16"/>
    <property type="match status" value="1"/>
</dbReference>
<dbReference type="AlphaFoldDB" id="A0A0C2D3C4"/>
<evidence type="ECO:0000256" key="1">
    <source>
        <dbReference type="PROSITE-ProRule" id="PRU00339"/>
    </source>
</evidence>
<dbReference type="GO" id="GO:0042802">
    <property type="term" value="F:identical protein binding"/>
    <property type="evidence" value="ECO:0007669"/>
    <property type="project" value="InterPro"/>
</dbReference>
<dbReference type="SUPFAM" id="SSF48452">
    <property type="entry name" value="TPR-like"/>
    <property type="match status" value="2"/>
</dbReference>
<gene>
    <name evidence="2" type="ORF">DB30_04852</name>
</gene>
<evidence type="ECO:0008006" key="4">
    <source>
        <dbReference type="Google" id="ProtNLM"/>
    </source>
</evidence>
<name>A0A0C2D3C4_9BACT</name>
<dbReference type="PROSITE" id="PS50005">
    <property type="entry name" value="TPR"/>
    <property type="match status" value="1"/>
</dbReference>
<evidence type="ECO:0000313" key="2">
    <source>
        <dbReference type="EMBL" id="KIG16240.1"/>
    </source>
</evidence>
<dbReference type="Proteomes" id="UP000031599">
    <property type="component" value="Unassembled WGS sequence"/>
</dbReference>